<reference evidence="12" key="1">
    <citation type="submission" date="2020-01" db="EMBL/GenBank/DDBJ databases">
        <authorList>
            <person name="Meier V. D."/>
            <person name="Meier V D."/>
        </authorList>
    </citation>
    <scope>NUCLEOTIDE SEQUENCE</scope>
    <source>
        <strain evidence="12">HLG_WM_MAG_06</strain>
    </source>
</reference>
<dbReference type="Gene3D" id="1.10.10.10">
    <property type="entry name" value="Winged helix-like DNA-binding domain superfamily/Winged helix DNA-binding domain"/>
    <property type="match status" value="1"/>
</dbReference>
<evidence type="ECO:0000256" key="3">
    <source>
        <dbReference type="ARBA" id="ARBA00022490"/>
    </source>
</evidence>
<dbReference type="InterPro" id="IPR001497">
    <property type="entry name" value="MethylDNA_cys_MeTrfase_AS"/>
</dbReference>
<dbReference type="NCBIfam" id="TIGR00589">
    <property type="entry name" value="ogt"/>
    <property type="match status" value="1"/>
</dbReference>
<evidence type="ECO:0000256" key="9">
    <source>
        <dbReference type="HAMAP-Rule" id="MF_00772"/>
    </source>
</evidence>
<feature type="domain" description="Methylguanine DNA methyltransferase ribonuclease-like" evidence="11">
    <location>
        <begin position="45"/>
        <end position="81"/>
    </location>
</feature>
<dbReference type="SUPFAM" id="SSF53155">
    <property type="entry name" value="Methylated DNA-protein cysteine methyltransferase domain"/>
    <property type="match status" value="1"/>
</dbReference>
<dbReference type="FunFam" id="1.10.10.10:FF:000214">
    <property type="entry name" value="Methylated-DNA--protein-cysteine methyltransferase"/>
    <property type="match status" value="1"/>
</dbReference>
<evidence type="ECO:0000256" key="7">
    <source>
        <dbReference type="ARBA" id="ARBA00023204"/>
    </source>
</evidence>
<dbReference type="GO" id="GO:0006307">
    <property type="term" value="P:DNA alkylation repair"/>
    <property type="evidence" value="ECO:0007669"/>
    <property type="project" value="UniProtKB-UniRule"/>
</dbReference>
<comment type="catalytic activity">
    <reaction evidence="1 9">
        <text>a 4-O-methyl-thymidine in DNA + L-cysteinyl-[protein] = a thymidine in DNA + S-methyl-L-cysteinyl-[protein]</text>
        <dbReference type="Rhea" id="RHEA:53428"/>
        <dbReference type="Rhea" id="RHEA-COMP:10131"/>
        <dbReference type="Rhea" id="RHEA-COMP:10132"/>
        <dbReference type="Rhea" id="RHEA-COMP:13555"/>
        <dbReference type="Rhea" id="RHEA-COMP:13556"/>
        <dbReference type="ChEBI" id="CHEBI:29950"/>
        <dbReference type="ChEBI" id="CHEBI:82612"/>
        <dbReference type="ChEBI" id="CHEBI:137386"/>
        <dbReference type="ChEBI" id="CHEBI:137387"/>
        <dbReference type="EC" id="2.1.1.63"/>
    </reaction>
</comment>
<dbReference type="AlphaFoldDB" id="A0A6S6S2W9"/>
<dbReference type="PANTHER" id="PTHR10815">
    <property type="entry name" value="METHYLATED-DNA--PROTEIN-CYSTEINE METHYLTRANSFERASE"/>
    <property type="match status" value="1"/>
</dbReference>
<organism evidence="12">
    <name type="scientific">uncultured Sulfurovum sp</name>
    <dbReference type="NCBI Taxonomy" id="269237"/>
    <lineage>
        <taxon>Bacteria</taxon>
        <taxon>Pseudomonadati</taxon>
        <taxon>Campylobacterota</taxon>
        <taxon>Epsilonproteobacteria</taxon>
        <taxon>Campylobacterales</taxon>
        <taxon>Sulfurovaceae</taxon>
        <taxon>Sulfurovum</taxon>
        <taxon>environmental samples</taxon>
    </lineage>
</organism>
<dbReference type="GO" id="GO:0005737">
    <property type="term" value="C:cytoplasm"/>
    <property type="evidence" value="ECO:0007669"/>
    <property type="project" value="UniProtKB-SubCell"/>
</dbReference>
<evidence type="ECO:0000256" key="5">
    <source>
        <dbReference type="ARBA" id="ARBA00022679"/>
    </source>
</evidence>
<dbReference type="InterPro" id="IPR036217">
    <property type="entry name" value="MethylDNA_cys_MeTrfase_DNAb"/>
</dbReference>
<dbReference type="SUPFAM" id="SSF46767">
    <property type="entry name" value="Methylated DNA-protein cysteine methyltransferase, C-terminal domain"/>
    <property type="match status" value="1"/>
</dbReference>
<keyword evidence="4 9" id="KW-0489">Methyltransferase</keyword>
<feature type="domain" description="Methylated-DNA-[protein]-cysteine S-methyltransferase DNA binding" evidence="10">
    <location>
        <begin position="87"/>
        <end position="166"/>
    </location>
</feature>
<dbReference type="Gene3D" id="3.30.160.70">
    <property type="entry name" value="Methylated DNA-protein cysteine methyltransferase domain"/>
    <property type="match status" value="1"/>
</dbReference>
<dbReference type="InterPro" id="IPR036631">
    <property type="entry name" value="MGMT_N_sf"/>
</dbReference>
<dbReference type="HAMAP" id="MF_00772">
    <property type="entry name" value="OGT"/>
    <property type="match status" value="1"/>
</dbReference>
<dbReference type="InterPro" id="IPR023546">
    <property type="entry name" value="MGMT"/>
</dbReference>
<dbReference type="PANTHER" id="PTHR10815:SF5">
    <property type="entry name" value="METHYLATED-DNA--PROTEIN-CYSTEINE METHYLTRANSFERASE"/>
    <property type="match status" value="1"/>
</dbReference>
<evidence type="ECO:0000256" key="2">
    <source>
        <dbReference type="ARBA" id="ARBA00008711"/>
    </source>
</evidence>
<protein>
    <recommendedName>
        <fullName evidence="9">Methylated-DNA--protein-cysteine methyltransferase</fullName>
        <ecNumber evidence="9">2.1.1.63</ecNumber>
    </recommendedName>
    <alternativeName>
        <fullName evidence="9">6-O-methylguanine-DNA methyltransferase</fullName>
        <shortName evidence="9">MGMT</shortName>
    </alternativeName>
    <alternativeName>
        <fullName evidence="9">O-6-methylguanine-DNA-alkyltransferase</fullName>
    </alternativeName>
</protein>
<dbReference type="GO" id="GO:0032259">
    <property type="term" value="P:methylation"/>
    <property type="evidence" value="ECO:0007669"/>
    <property type="project" value="UniProtKB-KW"/>
</dbReference>
<dbReference type="InterPro" id="IPR008332">
    <property type="entry name" value="MethylG_MeTrfase_N"/>
</dbReference>
<accession>A0A6S6S2W9</accession>
<feature type="active site" description="Nucleophile; methyl group acceptor" evidence="9">
    <location>
        <position position="138"/>
    </location>
</feature>
<gene>
    <name evidence="12" type="ORF">HELGO_WM11713</name>
</gene>
<evidence type="ECO:0000313" key="12">
    <source>
        <dbReference type="EMBL" id="CAA6799642.1"/>
    </source>
</evidence>
<comment type="miscellaneous">
    <text evidence="9">This enzyme catalyzes only one turnover and therefore is not strictly catalytic. According to one definition, an enzyme is a biocatalyst that acts repeatedly and over many reaction cycles.</text>
</comment>
<proteinExistence type="inferred from homology"/>
<keyword evidence="5 9" id="KW-0808">Transferase</keyword>
<evidence type="ECO:0000259" key="11">
    <source>
        <dbReference type="Pfam" id="PF02870"/>
    </source>
</evidence>
<evidence type="ECO:0000256" key="1">
    <source>
        <dbReference type="ARBA" id="ARBA00001286"/>
    </source>
</evidence>
<evidence type="ECO:0000256" key="8">
    <source>
        <dbReference type="ARBA" id="ARBA00049348"/>
    </source>
</evidence>
<dbReference type="InterPro" id="IPR014048">
    <property type="entry name" value="MethylDNA_cys_MeTrfase_DNA-bd"/>
</dbReference>
<evidence type="ECO:0000256" key="4">
    <source>
        <dbReference type="ARBA" id="ARBA00022603"/>
    </source>
</evidence>
<name>A0A6S6S2W9_9BACT</name>
<dbReference type="Pfam" id="PF01035">
    <property type="entry name" value="DNA_binding_1"/>
    <property type="match status" value="1"/>
</dbReference>
<keyword evidence="6 9" id="KW-0227">DNA damage</keyword>
<comment type="similarity">
    <text evidence="2 9">Belongs to the MGMT family.</text>
</comment>
<comment type="catalytic activity">
    <reaction evidence="8 9">
        <text>a 6-O-methyl-2'-deoxyguanosine in DNA + L-cysteinyl-[protein] = S-methyl-L-cysteinyl-[protein] + a 2'-deoxyguanosine in DNA</text>
        <dbReference type="Rhea" id="RHEA:24000"/>
        <dbReference type="Rhea" id="RHEA-COMP:10131"/>
        <dbReference type="Rhea" id="RHEA-COMP:10132"/>
        <dbReference type="Rhea" id="RHEA-COMP:11367"/>
        <dbReference type="Rhea" id="RHEA-COMP:11368"/>
        <dbReference type="ChEBI" id="CHEBI:29950"/>
        <dbReference type="ChEBI" id="CHEBI:82612"/>
        <dbReference type="ChEBI" id="CHEBI:85445"/>
        <dbReference type="ChEBI" id="CHEBI:85448"/>
        <dbReference type="EC" id="2.1.1.63"/>
    </reaction>
</comment>
<comment type="function">
    <text evidence="9">Involved in the cellular defense against the biological effects of O6-methylguanine (O6-MeG) and O4-methylthymine (O4-MeT) in DNA. Repairs the methylated nucleobase in DNA by stoichiometrically transferring the methyl group to a cysteine residue in the enzyme. This is a suicide reaction: the enzyme is irreversibly inactivated.</text>
</comment>
<dbReference type="EMBL" id="CACVAP010000022">
    <property type="protein sequence ID" value="CAA6799642.1"/>
    <property type="molecule type" value="Genomic_DNA"/>
</dbReference>
<keyword evidence="7 9" id="KW-0234">DNA repair</keyword>
<dbReference type="EC" id="2.1.1.63" evidence="9"/>
<evidence type="ECO:0000256" key="6">
    <source>
        <dbReference type="ARBA" id="ARBA00022763"/>
    </source>
</evidence>
<keyword evidence="3 9" id="KW-0963">Cytoplasm</keyword>
<dbReference type="PROSITE" id="PS00374">
    <property type="entry name" value="MGMT"/>
    <property type="match status" value="1"/>
</dbReference>
<dbReference type="Pfam" id="PF02870">
    <property type="entry name" value="Methyltransf_1N"/>
    <property type="match status" value="1"/>
</dbReference>
<evidence type="ECO:0000259" key="10">
    <source>
        <dbReference type="Pfam" id="PF01035"/>
    </source>
</evidence>
<dbReference type="GO" id="GO:0003908">
    <property type="term" value="F:methylated-DNA-[protein]-cysteine S-methyltransferase activity"/>
    <property type="evidence" value="ECO:0007669"/>
    <property type="project" value="UniProtKB-UniRule"/>
</dbReference>
<dbReference type="InterPro" id="IPR036388">
    <property type="entry name" value="WH-like_DNA-bd_sf"/>
</dbReference>
<dbReference type="CDD" id="cd06445">
    <property type="entry name" value="ATase"/>
    <property type="match status" value="1"/>
</dbReference>
<sequence>MPSIHISYYKKNGVEFILGSYENKLCLIDSLHRKNKTTLYNRLKKQLQVEFIEQEDEVLKQTAKELDVYFKGELKTFTVPLLFVGTPFQKSVWEALLTIPYGETSNYKKQAKMIGNEKAVRAVANANGANAISIIVPCHRIIGSDGTLTGYAGGLEMKQRLLELEKEK</sequence>
<comment type="subcellular location">
    <subcellularLocation>
        <location evidence="9">Cytoplasm</location>
    </subcellularLocation>
</comment>